<evidence type="ECO:0000256" key="1">
    <source>
        <dbReference type="SAM" id="Phobius"/>
    </source>
</evidence>
<keyword evidence="1" id="KW-0472">Membrane</keyword>
<proteinExistence type="predicted"/>
<keyword evidence="1" id="KW-1133">Transmembrane helix</keyword>
<dbReference type="Proteomes" id="UP000241222">
    <property type="component" value="Unassembled WGS sequence"/>
</dbReference>
<reference evidence="2 3" key="1">
    <citation type="submission" date="2018-03" db="EMBL/GenBank/DDBJ databases">
        <title>Whole genome sequencing of Histamine producing bacteria.</title>
        <authorList>
            <person name="Butler K."/>
        </authorList>
    </citation>
    <scope>NUCLEOTIDE SEQUENCE [LARGE SCALE GENOMIC DNA]</scope>
    <source>
        <strain evidence="2 3">JCM 13586</strain>
    </source>
</reference>
<evidence type="ECO:0000313" key="2">
    <source>
        <dbReference type="EMBL" id="PSU35784.1"/>
    </source>
</evidence>
<sequence length="61" mass="6805">MIEWYIGDNSITLPNKQLYSIAKLLFASGVGMVLVINLLLLLLVIIALAYFVVSQHNNDDI</sequence>
<organism evidence="2 3">
    <name type="scientific">Photobacterium lutimaris</name>
    <dbReference type="NCBI Taxonomy" id="388278"/>
    <lineage>
        <taxon>Bacteria</taxon>
        <taxon>Pseudomonadati</taxon>
        <taxon>Pseudomonadota</taxon>
        <taxon>Gammaproteobacteria</taxon>
        <taxon>Vibrionales</taxon>
        <taxon>Vibrionaceae</taxon>
        <taxon>Photobacterium</taxon>
    </lineage>
</organism>
<protein>
    <submittedName>
        <fullName evidence="2">Uncharacterized protein</fullName>
    </submittedName>
</protein>
<evidence type="ECO:0000313" key="3">
    <source>
        <dbReference type="Proteomes" id="UP000241222"/>
    </source>
</evidence>
<keyword evidence="3" id="KW-1185">Reference proteome</keyword>
<keyword evidence="1" id="KW-0812">Transmembrane</keyword>
<dbReference type="AlphaFoldDB" id="A0A2T3J3B9"/>
<accession>A0A2T3J3B9</accession>
<comment type="caution">
    <text evidence="2">The sequence shown here is derived from an EMBL/GenBank/DDBJ whole genome shotgun (WGS) entry which is preliminary data.</text>
</comment>
<feature type="transmembrane region" description="Helical" evidence="1">
    <location>
        <begin position="24"/>
        <end position="53"/>
    </location>
</feature>
<dbReference type="EMBL" id="PYMH01000001">
    <property type="protein sequence ID" value="PSU35784.1"/>
    <property type="molecule type" value="Genomic_DNA"/>
</dbReference>
<name>A0A2T3J3B9_9GAMM</name>
<gene>
    <name evidence="2" type="ORF">C9I99_01840</name>
</gene>